<accession>A0ABT7N7F2</accession>
<sequence>MLKRLITLLAILILFAALGVAALLTLNMRGEDPVSDAAAPNHYSAALVDRGRYLALAGNCAGCHTERGGAPYAGGVGIDTPFGTIRASNITPDKQHGIGGWNADHFWRALHNGRSRDGRLLYPAFPYPSFTRITREDSDALFAYLRTVPPSPQANAPHALRFPYNTQLALATWRALFFKPAEFAPDPQRSASWNRGAYLVQGAGHCVACHGARNSLGATIDSRGLGGAVIPGENWYAPALDDPAEAGVGHWSAEEAVALLKTGKAPHASAMGPMADVVWGSTQHLSDTDLLAIATYLRELPPSLTSGAKNPPALSRHVRDAATLARGQAIYDRQCAYCHGEQGQGQDGAFPPLRQRRAVVMTDASNLVQVVRHGGYLPTTAGNPQPAGMPPFGQVLDDADIAAVLTYVRASWGNDAPAVSLQDAMRR</sequence>
<dbReference type="InterPro" id="IPR051459">
    <property type="entry name" value="Cytochrome_c-type_DH"/>
</dbReference>
<evidence type="ECO:0000313" key="7">
    <source>
        <dbReference type="Proteomes" id="UP001174908"/>
    </source>
</evidence>
<gene>
    <name evidence="6" type="ORF">QTH91_05215</name>
</gene>
<evidence type="ECO:0000259" key="5">
    <source>
        <dbReference type="PROSITE" id="PS51007"/>
    </source>
</evidence>
<evidence type="ECO:0000256" key="2">
    <source>
        <dbReference type="ARBA" id="ARBA00022723"/>
    </source>
</evidence>
<keyword evidence="7" id="KW-1185">Reference proteome</keyword>
<feature type="domain" description="Cytochrome c" evidence="5">
    <location>
        <begin position="46"/>
        <end position="149"/>
    </location>
</feature>
<evidence type="ECO:0000313" key="6">
    <source>
        <dbReference type="EMBL" id="MDM0043871.1"/>
    </source>
</evidence>
<dbReference type="PANTHER" id="PTHR35008">
    <property type="entry name" value="BLL4482 PROTEIN-RELATED"/>
    <property type="match status" value="1"/>
</dbReference>
<keyword evidence="3 4" id="KW-0408">Iron</keyword>
<dbReference type="InterPro" id="IPR009056">
    <property type="entry name" value="Cyt_c-like_dom"/>
</dbReference>
<comment type="caution">
    <text evidence="6">The sequence shown here is derived from an EMBL/GenBank/DDBJ whole genome shotgun (WGS) entry which is preliminary data.</text>
</comment>
<dbReference type="SUPFAM" id="SSF46626">
    <property type="entry name" value="Cytochrome c"/>
    <property type="match status" value="3"/>
</dbReference>
<dbReference type="Gene3D" id="1.10.760.10">
    <property type="entry name" value="Cytochrome c-like domain"/>
    <property type="match status" value="3"/>
</dbReference>
<keyword evidence="2 4" id="KW-0479">Metal-binding</keyword>
<feature type="domain" description="Cytochrome c" evidence="5">
    <location>
        <begin position="191"/>
        <end position="301"/>
    </location>
</feature>
<keyword evidence="1 4" id="KW-0349">Heme</keyword>
<dbReference type="Pfam" id="PF00034">
    <property type="entry name" value="Cytochrom_C"/>
    <property type="match status" value="2"/>
</dbReference>
<dbReference type="Proteomes" id="UP001174908">
    <property type="component" value="Unassembled WGS sequence"/>
</dbReference>
<protein>
    <submittedName>
        <fullName evidence="6">C-type cytochrome</fullName>
    </submittedName>
</protein>
<dbReference type="PANTHER" id="PTHR35008:SF4">
    <property type="entry name" value="BLL4482 PROTEIN"/>
    <property type="match status" value="1"/>
</dbReference>
<name>A0ABT7N7F2_9BURK</name>
<organism evidence="6 7">
    <name type="scientific">Variovorax dokdonensis</name>
    <dbReference type="NCBI Taxonomy" id="344883"/>
    <lineage>
        <taxon>Bacteria</taxon>
        <taxon>Pseudomonadati</taxon>
        <taxon>Pseudomonadota</taxon>
        <taxon>Betaproteobacteria</taxon>
        <taxon>Burkholderiales</taxon>
        <taxon>Comamonadaceae</taxon>
        <taxon>Variovorax</taxon>
    </lineage>
</organism>
<dbReference type="InterPro" id="IPR014353">
    <property type="entry name" value="Membr-bd_ADH_cyt_c"/>
</dbReference>
<evidence type="ECO:0000256" key="1">
    <source>
        <dbReference type="ARBA" id="ARBA00022617"/>
    </source>
</evidence>
<dbReference type="Pfam" id="PF13442">
    <property type="entry name" value="Cytochrome_CBB3"/>
    <property type="match status" value="1"/>
</dbReference>
<evidence type="ECO:0000256" key="3">
    <source>
        <dbReference type="ARBA" id="ARBA00023004"/>
    </source>
</evidence>
<dbReference type="PROSITE" id="PS51007">
    <property type="entry name" value="CYTC"/>
    <property type="match status" value="3"/>
</dbReference>
<evidence type="ECO:0000256" key="4">
    <source>
        <dbReference type="PROSITE-ProRule" id="PRU00433"/>
    </source>
</evidence>
<proteinExistence type="predicted"/>
<feature type="domain" description="Cytochrome c" evidence="5">
    <location>
        <begin position="322"/>
        <end position="412"/>
    </location>
</feature>
<dbReference type="PIRSF" id="PIRSF000018">
    <property type="entry name" value="Mb_ADH_cyt_c"/>
    <property type="match status" value="1"/>
</dbReference>
<dbReference type="InterPro" id="IPR036909">
    <property type="entry name" value="Cyt_c-like_dom_sf"/>
</dbReference>
<dbReference type="EMBL" id="JASZYV010000001">
    <property type="protein sequence ID" value="MDM0043871.1"/>
    <property type="molecule type" value="Genomic_DNA"/>
</dbReference>
<reference evidence="6" key="1">
    <citation type="submission" date="2023-06" db="EMBL/GenBank/DDBJ databases">
        <authorList>
            <person name="Jiang Y."/>
            <person name="Liu Q."/>
        </authorList>
    </citation>
    <scope>NUCLEOTIDE SEQUENCE</scope>
    <source>
        <strain evidence="6">CGMCC 1.12089</strain>
    </source>
</reference>